<dbReference type="Proteomes" id="UP000672038">
    <property type="component" value="Chromosome"/>
</dbReference>
<gene>
    <name evidence="1" type="ORF">LFWB_3250</name>
    <name evidence="2" type="ORF">LFWB_4400</name>
</gene>
<dbReference type="KEGG" id="pluf:LFWB_3250"/>
<keyword evidence="3" id="KW-1185">Reference proteome</keyword>
<dbReference type="EMBL" id="CP054393">
    <property type="protein sequence ID" value="QTX03006.1"/>
    <property type="molecule type" value="Genomic_DNA"/>
</dbReference>
<evidence type="ECO:0000313" key="1">
    <source>
        <dbReference type="EMBL" id="QTX02895.1"/>
    </source>
</evidence>
<dbReference type="AlphaFoldDB" id="A0A975FI93"/>
<protein>
    <submittedName>
        <fullName evidence="1">Uncharacterized protein</fullName>
    </submittedName>
</protein>
<accession>A0A975FI93</accession>
<name>A0A975FI93_LOWBP</name>
<dbReference type="KEGG" id="pluf:LFWB_4400"/>
<dbReference type="EMBL" id="CP054393">
    <property type="protein sequence ID" value="QTX02895.1"/>
    <property type="molecule type" value="Genomic_DNA"/>
</dbReference>
<reference evidence="1" key="1">
    <citation type="submission" date="2020-06" db="EMBL/GenBank/DDBJ databases">
        <title>Complete genome sequence of Candidatus Phytoplasma luffae NCHU2019.</title>
        <authorList>
            <person name="Cho S.-T."/>
            <person name="Tan C.-M."/>
            <person name="Li J.-R."/>
            <person name="Chien Y.-Y."/>
            <person name="Chiu Y.-C."/>
            <person name="Yang J.-Y."/>
            <person name="Kuo C.-H."/>
        </authorList>
    </citation>
    <scope>NUCLEOTIDE SEQUENCE</scope>
    <source>
        <strain evidence="1">NCHU2019</strain>
    </source>
</reference>
<evidence type="ECO:0000313" key="3">
    <source>
        <dbReference type="Proteomes" id="UP000672038"/>
    </source>
</evidence>
<organism evidence="1 3">
    <name type="scientific">Loofah witches'-broom phytoplasma</name>
    <dbReference type="NCBI Taxonomy" id="35773"/>
    <lineage>
        <taxon>Bacteria</taxon>
        <taxon>Bacillati</taxon>
        <taxon>Mycoplasmatota</taxon>
        <taxon>Mollicutes</taxon>
        <taxon>Acholeplasmatales</taxon>
        <taxon>Acholeplasmataceae</taxon>
        <taxon>Candidatus Phytoplasma</taxon>
        <taxon>16SrVIII (Loofah witches'-broom group)</taxon>
    </lineage>
</organism>
<dbReference type="RefSeq" id="WP_210954512.1">
    <property type="nucleotide sequence ID" value="NZ_CP054393.1"/>
</dbReference>
<evidence type="ECO:0000313" key="2">
    <source>
        <dbReference type="EMBL" id="QTX03006.1"/>
    </source>
</evidence>
<sequence>MFCSNLIHARGYFYKQLGHEIKIGHSIVLKEEWLKTQKPTIRYDISVPESKYINNVLECFDYKIEPLRTLSCYNGFGKNILSYHLKNPPNGLIGVYLKSRNNIFSEEYLSGDYLFSLEEILQNSLSISEIFLFWNKSINLKKREPIIHFIEMDFYENEEEKIKSFVNNFLMERKIISKPIFVKSNCYNIASQKGIISPLPVNSFLGDKKINIVYFDEGIRILEYIYSSINDLLNLSNEAKNIYLFYLKKKIPLEPPVYISHRMAKPESYIFYD</sequence>
<proteinExistence type="predicted"/>